<feature type="domain" description="ABC transporter substrate-binding protein PnrA-like" evidence="3">
    <location>
        <begin position="31"/>
        <end position="297"/>
    </location>
</feature>
<dbReference type="PANTHER" id="PTHR43208">
    <property type="entry name" value="ABC TRANSPORTER SUBSTRATE-BINDING PROTEIN"/>
    <property type="match status" value="1"/>
</dbReference>
<name>A0ABY5YHE3_9DEIO</name>
<evidence type="ECO:0000313" key="4">
    <source>
        <dbReference type="EMBL" id="UWX64515.1"/>
    </source>
</evidence>
<keyword evidence="1 2" id="KW-0732">Signal</keyword>
<dbReference type="Proteomes" id="UP001060261">
    <property type="component" value="Chromosome"/>
</dbReference>
<protein>
    <submittedName>
        <fullName evidence="4">BMP family ABC transporter substrate-binding protein</fullName>
    </submittedName>
</protein>
<evidence type="ECO:0000256" key="1">
    <source>
        <dbReference type="ARBA" id="ARBA00022729"/>
    </source>
</evidence>
<evidence type="ECO:0000313" key="5">
    <source>
        <dbReference type="Proteomes" id="UP001060261"/>
    </source>
</evidence>
<dbReference type="PANTHER" id="PTHR43208:SF1">
    <property type="entry name" value="ABC TRANSPORTER SUBSTRATE-BINDING PROTEIN"/>
    <property type="match status" value="1"/>
</dbReference>
<evidence type="ECO:0000256" key="2">
    <source>
        <dbReference type="SAM" id="SignalP"/>
    </source>
</evidence>
<dbReference type="Gene3D" id="3.40.50.2300">
    <property type="match status" value="2"/>
</dbReference>
<evidence type="ECO:0000259" key="3">
    <source>
        <dbReference type="Pfam" id="PF02608"/>
    </source>
</evidence>
<proteinExistence type="predicted"/>
<dbReference type="InterPro" id="IPR052910">
    <property type="entry name" value="ABC-Purine-Binding"/>
</dbReference>
<reference evidence="4" key="1">
    <citation type="submission" date="2022-09" db="EMBL/GenBank/DDBJ databases">
        <title>genome sequence of Deinococcus rubellus.</title>
        <authorList>
            <person name="Srinivasan S."/>
        </authorList>
    </citation>
    <scope>NUCLEOTIDE SEQUENCE</scope>
    <source>
        <strain evidence="4">Ant6</strain>
    </source>
</reference>
<dbReference type="RefSeq" id="WP_260560788.1">
    <property type="nucleotide sequence ID" value="NZ_BAABEC010000173.1"/>
</dbReference>
<accession>A0ABY5YHE3</accession>
<dbReference type="InterPro" id="IPR003760">
    <property type="entry name" value="PnrA-like"/>
</dbReference>
<feature type="chain" id="PRO_5045346789" evidence="2">
    <location>
        <begin position="25"/>
        <end position="388"/>
    </location>
</feature>
<dbReference type="CDD" id="cd19963">
    <property type="entry name" value="PBP1_BMP-like"/>
    <property type="match status" value="1"/>
</dbReference>
<organism evidence="4 5">
    <name type="scientific">Deinococcus rubellus</name>
    <dbReference type="NCBI Taxonomy" id="1889240"/>
    <lineage>
        <taxon>Bacteria</taxon>
        <taxon>Thermotogati</taxon>
        <taxon>Deinococcota</taxon>
        <taxon>Deinococci</taxon>
        <taxon>Deinococcales</taxon>
        <taxon>Deinococcaceae</taxon>
        <taxon>Deinococcus</taxon>
    </lineage>
</organism>
<gene>
    <name evidence="4" type="ORF">N0D28_02265</name>
</gene>
<feature type="signal peptide" evidence="2">
    <location>
        <begin position="1"/>
        <end position="24"/>
    </location>
</feature>
<sequence>MHKTKTLLALALALTTAATTQASAQDANAKLKACFIYVGPTGDIGWSYAHDQGRKAAEKALPWLETQYVESVPEGQALPVIDRLAKNGCQVIFTTSFGYMDDTLAAAKKYPNIIFAHNAGFKRNPNMATYMADFYQVYYLNGLVAGALSKSGKIGFVGTYPVPELKRHLSAFALGVRAVNPKANVNVKWINAWFDPAKTREASEALLSEGADVLTSAEDSATGVQTAGAKNIPTFSHYNPMLKFSPNNVVSGHIAHWDKIYIDFLTKVHNGTYTNKNLANVDYWWLLSKGAVEMGADNGLPFNAKFVPQLKAARMMVGGKSVSVYDRVMALNAQMSKGETFDPLTGPIKDRNGVLRVPAGKTMSVADLNSMSWVAPGVVGQVADEPKK</sequence>
<dbReference type="EMBL" id="CP104213">
    <property type="protein sequence ID" value="UWX64515.1"/>
    <property type="molecule type" value="Genomic_DNA"/>
</dbReference>
<dbReference type="Pfam" id="PF02608">
    <property type="entry name" value="Bmp"/>
    <property type="match status" value="1"/>
</dbReference>
<keyword evidence="5" id="KW-1185">Reference proteome</keyword>